<reference evidence="6 7" key="1">
    <citation type="submission" date="2016-07" db="EMBL/GenBank/DDBJ databases">
        <title>Pervasive Adenine N6-methylation of Active Genes in Fungi.</title>
        <authorList>
            <consortium name="DOE Joint Genome Institute"/>
            <person name="Mondo S.J."/>
            <person name="Dannebaum R.O."/>
            <person name="Kuo R.C."/>
            <person name="Labutti K."/>
            <person name="Haridas S."/>
            <person name="Kuo A."/>
            <person name="Salamov A."/>
            <person name="Ahrendt S.R."/>
            <person name="Lipzen A."/>
            <person name="Sullivan W."/>
            <person name="Andreopoulos W.B."/>
            <person name="Clum A."/>
            <person name="Lindquist E."/>
            <person name="Daum C."/>
            <person name="Ramamoorthy G.K."/>
            <person name="Gryganskyi A."/>
            <person name="Culley D."/>
            <person name="Magnuson J.K."/>
            <person name="James T.Y."/>
            <person name="O'Malley M.A."/>
            <person name="Stajich J.E."/>
            <person name="Spatafora J.W."/>
            <person name="Visel A."/>
            <person name="Grigoriev I.V."/>
        </authorList>
    </citation>
    <scope>NUCLEOTIDE SEQUENCE [LARGE SCALE GENOMIC DNA]</scope>
    <source>
        <strain evidence="6 7">62-1032</strain>
    </source>
</reference>
<evidence type="ECO:0000256" key="1">
    <source>
        <dbReference type="ARBA" id="ARBA00003253"/>
    </source>
</evidence>
<feature type="domain" description="BPL/LPL catalytic" evidence="5">
    <location>
        <begin position="40"/>
        <end position="223"/>
    </location>
</feature>
<dbReference type="Gene3D" id="3.30.930.10">
    <property type="entry name" value="Bira Bifunctional Protein, Domain 2"/>
    <property type="match status" value="1"/>
</dbReference>
<evidence type="ECO:0000313" key="7">
    <source>
        <dbReference type="Proteomes" id="UP000193467"/>
    </source>
</evidence>
<evidence type="ECO:0000256" key="3">
    <source>
        <dbReference type="ARBA" id="ARBA00008242"/>
    </source>
</evidence>
<comment type="pathway">
    <text evidence="2">Protein modification; protein lipoylation via exogenous pathway; protein N(6)-(lipoyl)lysine from lipoate: step 2/2.</text>
</comment>
<dbReference type="InterPro" id="IPR045864">
    <property type="entry name" value="aa-tRNA-synth_II/BPL/LPL"/>
</dbReference>
<dbReference type="FunCoup" id="A0A1Y2G1U6">
    <property type="interactions" value="254"/>
</dbReference>
<dbReference type="PANTHER" id="PTHR12561:SF3">
    <property type="entry name" value="LIPOYLTRANSFERASE 1, MITOCHONDRIAL"/>
    <property type="match status" value="1"/>
</dbReference>
<dbReference type="AlphaFoldDB" id="A0A1Y2G1U6"/>
<sequence>MHLVQLDLSQLSCTSTIYVSDSHNPWFNLAFEDWIFRKTDPRAVVLYMYRNDPSVIIGRNQNPWKEINLHQLNDLGIPFVRRKSGGGTVYHDLGNTNYCVFVPREQFERRINAELVARALNEVKIPANVNERNDICVEGFKVSGSAFKLVNARAYHHGTMLIDAKLGDLRGVLGTTKHTLITKGVPSVSSPVRNLVQWNSDFGHEKFVGAVSEEFKKTYGEFEEVQVTRVNESELERNEYVKGVSDELQSWDWQWGSTPEFTHDIEGSFPFGDISLHITSRHALITSASLTRPPRNPAWYRSAEHFVSLLEGDRYGTLEGVEKALEGMEGIKTERLRTLVEWLKKEM</sequence>
<gene>
    <name evidence="6" type="ORF">BCR35DRAFT_108826</name>
</gene>
<dbReference type="SUPFAM" id="SSF55681">
    <property type="entry name" value="Class II aaRS and biotin synthetases"/>
    <property type="match status" value="1"/>
</dbReference>
<organism evidence="6 7">
    <name type="scientific">Leucosporidium creatinivorum</name>
    <dbReference type="NCBI Taxonomy" id="106004"/>
    <lineage>
        <taxon>Eukaryota</taxon>
        <taxon>Fungi</taxon>
        <taxon>Dikarya</taxon>
        <taxon>Basidiomycota</taxon>
        <taxon>Pucciniomycotina</taxon>
        <taxon>Microbotryomycetes</taxon>
        <taxon>Leucosporidiales</taxon>
        <taxon>Leucosporidium</taxon>
    </lineage>
</organism>
<evidence type="ECO:0000256" key="4">
    <source>
        <dbReference type="ARBA" id="ARBA00015925"/>
    </source>
</evidence>
<dbReference type="Pfam" id="PF21948">
    <property type="entry name" value="LplA-B_cat"/>
    <property type="match status" value="1"/>
</dbReference>
<dbReference type="GO" id="GO:0005739">
    <property type="term" value="C:mitochondrion"/>
    <property type="evidence" value="ECO:0007669"/>
    <property type="project" value="TreeGrafter"/>
</dbReference>
<comment type="caution">
    <text evidence="6">The sequence shown here is derived from an EMBL/GenBank/DDBJ whole genome shotgun (WGS) entry which is preliminary data.</text>
</comment>
<dbReference type="PROSITE" id="PS51733">
    <property type="entry name" value="BPL_LPL_CATALYTIC"/>
    <property type="match status" value="1"/>
</dbReference>
<dbReference type="GO" id="GO:0009249">
    <property type="term" value="P:protein lipoylation"/>
    <property type="evidence" value="ECO:0007669"/>
    <property type="project" value="InterPro"/>
</dbReference>
<dbReference type="CDD" id="cd16443">
    <property type="entry name" value="LplA"/>
    <property type="match status" value="1"/>
</dbReference>
<dbReference type="Proteomes" id="UP000193467">
    <property type="component" value="Unassembled WGS sequence"/>
</dbReference>
<evidence type="ECO:0000259" key="5">
    <source>
        <dbReference type="PROSITE" id="PS51733"/>
    </source>
</evidence>
<dbReference type="InParanoid" id="A0A1Y2G1U6"/>
<dbReference type="STRING" id="106004.A0A1Y2G1U6"/>
<evidence type="ECO:0000256" key="2">
    <source>
        <dbReference type="ARBA" id="ARBA00005085"/>
    </source>
</evidence>
<comment type="function">
    <text evidence="1">Catalyzes both the ATP-dependent activation of exogenously supplied lipoate to lipoyl-AMP and the transfer of the activated lipoyl onto the lipoyl domains of lipoate-dependent enzymes.</text>
</comment>
<dbReference type="PANTHER" id="PTHR12561">
    <property type="entry name" value="LIPOATE-PROTEIN LIGASE"/>
    <property type="match status" value="1"/>
</dbReference>
<dbReference type="NCBIfam" id="TIGR00545">
    <property type="entry name" value="lipoyltrans"/>
    <property type="match status" value="1"/>
</dbReference>
<protein>
    <recommendedName>
        <fullName evidence="4">Putative lipoate-protein ligase A</fullName>
    </recommendedName>
</protein>
<dbReference type="EMBL" id="MCGR01000003">
    <property type="protein sequence ID" value="ORY90879.1"/>
    <property type="molecule type" value="Genomic_DNA"/>
</dbReference>
<dbReference type="InterPro" id="IPR004143">
    <property type="entry name" value="BPL_LPL_catalytic"/>
</dbReference>
<comment type="similarity">
    <text evidence="3">Belongs to the LplA family.</text>
</comment>
<proteinExistence type="inferred from homology"/>
<dbReference type="Gene3D" id="3.30.390.50">
    <property type="entry name" value="CO dehydrogenase flavoprotein, C-terminal domain"/>
    <property type="match status" value="1"/>
</dbReference>
<accession>A0A1Y2G1U6</accession>
<keyword evidence="7" id="KW-1185">Reference proteome</keyword>
<dbReference type="GO" id="GO:0017118">
    <property type="term" value="F:lipoyltransferase activity"/>
    <property type="evidence" value="ECO:0007669"/>
    <property type="project" value="TreeGrafter"/>
</dbReference>
<name>A0A1Y2G1U6_9BASI</name>
<dbReference type="InterPro" id="IPR004562">
    <property type="entry name" value="LipoylTrfase_LipoateP_Ligase"/>
</dbReference>
<dbReference type="OrthoDB" id="201621at2759"/>
<evidence type="ECO:0000313" key="6">
    <source>
        <dbReference type="EMBL" id="ORY90879.1"/>
    </source>
</evidence>
<dbReference type="UniPathway" id="UPA00537">
    <property type="reaction ID" value="UER00595"/>
</dbReference>